<dbReference type="SUPFAM" id="SSF53335">
    <property type="entry name" value="S-adenosyl-L-methionine-dependent methyltransferases"/>
    <property type="match status" value="1"/>
</dbReference>
<dbReference type="EMBL" id="MHKX01000022">
    <property type="protein sequence ID" value="OGY97813.1"/>
    <property type="molecule type" value="Genomic_DNA"/>
</dbReference>
<organism evidence="2 3">
    <name type="scientific">Candidatus Liptonbacteria bacterium RIFCSPHIGHO2_01_FULL_57_28</name>
    <dbReference type="NCBI Taxonomy" id="1798647"/>
    <lineage>
        <taxon>Bacteria</taxon>
        <taxon>Candidatus Liptoniibacteriota</taxon>
    </lineage>
</organism>
<dbReference type="Pfam" id="PF13489">
    <property type="entry name" value="Methyltransf_23"/>
    <property type="match status" value="1"/>
</dbReference>
<dbReference type="CDD" id="cd02440">
    <property type="entry name" value="AdoMet_MTases"/>
    <property type="match status" value="1"/>
</dbReference>
<evidence type="ECO:0000313" key="3">
    <source>
        <dbReference type="Proteomes" id="UP000179059"/>
    </source>
</evidence>
<comment type="caution">
    <text evidence="2">The sequence shown here is derived from an EMBL/GenBank/DDBJ whole genome shotgun (WGS) entry which is preliminary data.</text>
</comment>
<reference evidence="2 3" key="1">
    <citation type="journal article" date="2016" name="Nat. Commun.">
        <title>Thousands of microbial genomes shed light on interconnected biogeochemical processes in an aquifer system.</title>
        <authorList>
            <person name="Anantharaman K."/>
            <person name="Brown C.T."/>
            <person name="Hug L.A."/>
            <person name="Sharon I."/>
            <person name="Castelle C.J."/>
            <person name="Probst A.J."/>
            <person name="Thomas B.C."/>
            <person name="Singh A."/>
            <person name="Wilkins M.J."/>
            <person name="Karaoz U."/>
            <person name="Brodie E.L."/>
            <person name="Williams K.H."/>
            <person name="Hubbard S.S."/>
            <person name="Banfield J.F."/>
        </authorList>
    </citation>
    <scope>NUCLEOTIDE SEQUENCE [LARGE SCALE GENOMIC DNA]</scope>
</reference>
<protein>
    <recommendedName>
        <fullName evidence="4">Methyltransferase type 11 domain-containing protein</fullName>
    </recommendedName>
</protein>
<dbReference type="InterPro" id="IPR029063">
    <property type="entry name" value="SAM-dependent_MTases_sf"/>
</dbReference>
<dbReference type="STRING" id="1798647.A2855_02955"/>
<dbReference type="PANTHER" id="PTHR43861">
    <property type="entry name" value="TRANS-ACONITATE 2-METHYLTRANSFERASE-RELATED"/>
    <property type="match status" value="1"/>
</dbReference>
<evidence type="ECO:0000256" key="1">
    <source>
        <dbReference type="SAM" id="Phobius"/>
    </source>
</evidence>
<dbReference type="Proteomes" id="UP000179059">
    <property type="component" value="Unassembled WGS sequence"/>
</dbReference>
<feature type="transmembrane region" description="Helical" evidence="1">
    <location>
        <begin position="115"/>
        <end position="133"/>
    </location>
</feature>
<evidence type="ECO:0000313" key="2">
    <source>
        <dbReference type="EMBL" id="OGY97813.1"/>
    </source>
</evidence>
<keyword evidence="1" id="KW-0812">Transmembrane</keyword>
<keyword evidence="1" id="KW-0472">Membrane</keyword>
<name>A0A1G2C8W0_9BACT</name>
<dbReference type="AlphaFoldDB" id="A0A1G2C8W0"/>
<proteinExistence type="predicted"/>
<sequence>MDTRQDVFSDFEVPDPIRIDKAMRFIRERFPSVKGLNILECGLARGGVADRLSKEGAVCQGIDINPRQLEGVSVIQRDLNEGFPKLDKKFDVIFAGEVMEHIYDDAKFVQNCKALLAPGGILILTVPHLFFSVNRLRMLFGMMPLFAYAPYHYHFYSIKTLSGLLEGQGLRVKDLTSSHVLFSKRRHPIGKVFEVLGDVMPSMGAHLIVVCSE</sequence>
<evidence type="ECO:0008006" key="4">
    <source>
        <dbReference type="Google" id="ProtNLM"/>
    </source>
</evidence>
<dbReference type="Gene3D" id="3.40.50.150">
    <property type="entry name" value="Vaccinia Virus protein VP39"/>
    <property type="match status" value="1"/>
</dbReference>
<gene>
    <name evidence="2" type="ORF">A2855_02955</name>
</gene>
<keyword evidence="1" id="KW-1133">Transmembrane helix</keyword>
<accession>A0A1G2C8W0</accession>